<reference evidence="1" key="1">
    <citation type="submission" date="2018-06" db="EMBL/GenBank/DDBJ databases">
        <authorList>
            <person name="Zhirakovskaya E."/>
        </authorList>
    </citation>
    <scope>NUCLEOTIDE SEQUENCE</scope>
</reference>
<organism evidence="1">
    <name type="scientific">hydrothermal vent metagenome</name>
    <dbReference type="NCBI Taxonomy" id="652676"/>
    <lineage>
        <taxon>unclassified sequences</taxon>
        <taxon>metagenomes</taxon>
        <taxon>ecological metagenomes</taxon>
    </lineage>
</organism>
<sequence>MILFSPEYKRYIRLLSVLSVFVFLFFGSDVSAVAEAAAISAKSVKPSIGESFLGEELNYKVGFWIFNNVARGRLTFHGKGEGIYEATLSAHTTGLARFVRRRKDFFIATMEVVPGAERLRTLSFDKTSRLDGKERRKLVEIDYGKRILRWKKWKNGKLRKSGELPIPEGVVYDDPITAFYNLRYGAYGSVRDAAAFTIKTLPTDEGKEIDIKVRFAGRKETAARRAGLGKGEGFLADVSLDKDLFDSKSGLMEIYFNPDMVVTYAVAKDVLFFGDVRGKLLPAADSR</sequence>
<dbReference type="Pfam" id="PF11306">
    <property type="entry name" value="DUF3108"/>
    <property type="match status" value="1"/>
</dbReference>
<dbReference type="EMBL" id="UOEZ01000061">
    <property type="protein sequence ID" value="VAW37831.1"/>
    <property type="molecule type" value="Genomic_DNA"/>
</dbReference>
<proteinExistence type="predicted"/>
<dbReference type="InterPro" id="IPR021457">
    <property type="entry name" value="DUF3108"/>
</dbReference>
<evidence type="ECO:0000313" key="1">
    <source>
        <dbReference type="EMBL" id="VAW37831.1"/>
    </source>
</evidence>
<accession>A0A3B0V4F5</accession>
<dbReference type="AlphaFoldDB" id="A0A3B0V4F5"/>
<evidence type="ECO:0008006" key="2">
    <source>
        <dbReference type="Google" id="ProtNLM"/>
    </source>
</evidence>
<name>A0A3B0V4F5_9ZZZZ</name>
<protein>
    <recommendedName>
        <fullName evidence="2">DUF3108 domain-containing protein</fullName>
    </recommendedName>
</protein>
<gene>
    <name evidence="1" type="ORF">MNBD_DELTA02-741</name>
</gene>